<organism evidence="11 12">
    <name type="scientific">Enterococcus saigonensis</name>
    <dbReference type="NCBI Taxonomy" id="1805431"/>
    <lineage>
        <taxon>Bacteria</taxon>
        <taxon>Bacillati</taxon>
        <taxon>Bacillota</taxon>
        <taxon>Bacilli</taxon>
        <taxon>Lactobacillales</taxon>
        <taxon>Enterococcaceae</taxon>
        <taxon>Enterococcus</taxon>
    </lineage>
</organism>
<dbReference type="Pfam" id="PF20597">
    <property type="entry name" value="pAdhesive_15"/>
    <property type="match status" value="2"/>
</dbReference>
<feature type="domain" description="SpaA-like prealbumin fold" evidence="9">
    <location>
        <begin position="921"/>
        <end position="1008"/>
    </location>
</feature>
<evidence type="ECO:0000256" key="6">
    <source>
        <dbReference type="SAM" id="MobiDB-lite"/>
    </source>
</evidence>
<feature type="domain" description="SpaA-like prealbumin fold" evidence="9">
    <location>
        <begin position="635"/>
        <end position="721"/>
    </location>
</feature>
<evidence type="ECO:0000259" key="9">
    <source>
        <dbReference type="Pfam" id="PF17802"/>
    </source>
</evidence>
<dbReference type="Pfam" id="PF00746">
    <property type="entry name" value="Gram_pos_anchor"/>
    <property type="match status" value="1"/>
</dbReference>
<evidence type="ECO:0000313" key="11">
    <source>
        <dbReference type="EMBL" id="BCA86863.1"/>
    </source>
</evidence>
<name>A0A679IFF3_9ENTE</name>
<feature type="domain" description="SpaA-like prealbumin fold" evidence="9">
    <location>
        <begin position="539"/>
        <end position="628"/>
    </location>
</feature>
<keyword evidence="7" id="KW-1133">Transmembrane helix</keyword>
<evidence type="ECO:0000259" key="10">
    <source>
        <dbReference type="Pfam" id="PF20597"/>
    </source>
</evidence>
<keyword evidence="2" id="KW-0134">Cell wall</keyword>
<reference evidence="11 12" key="1">
    <citation type="submission" date="2020-02" db="EMBL/GenBank/DDBJ databases">
        <title>Characterization of vanA genotype vancomycin-resistant Enterococcus saigonensis VE80.</title>
        <authorList>
            <person name="Harada T."/>
            <person name="Motooka D."/>
            <person name="Nakamura S."/>
            <person name="Yamamoto Y."/>
            <person name="Kawahara R."/>
            <person name="Kawatsu K."/>
        </authorList>
    </citation>
    <scope>NUCLEOTIDE SEQUENCE [LARGE SCALE GENOMIC DNA]</scope>
    <source>
        <strain evidence="11 12">VE80</strain>
    </source>
</reference>
<accession>A0A679IFF3</accession>
<evidence type="ECO:0008006" key="13">
    <source>
        <dbReference type="Google" id="ProtNLM"/>
    </source>
</evidence>
<dbReference type="Gene3D" id="2.60.40.10">
    <property type="entry name" value="Immunoglobulins"/>
    <property type="match status" value="6"/>
</dbReference>
<keyword evidence="3" id="KW-0964">Secreted</keyword>
<dbReference type="EMBL" id="AP022822">
    <property type="protein sequence ID" value="BCA86863.1"/>
    <property type="molecule type" value="Genomic_DNA"/>
</dbReference>
<feature type="domain" description="SpaA-like prealbumin fold" evidence="9">
    <location>
        <begin position="824"/>
        <end position="908"/>
    </location>
</feature>
<feature type="region of interest" description="Disordered" evidence="6">
    <location>
        <begin position="1101"/>
        <end position="1158"/>
    </location>
</feature>
<dbReference type="PANTHER" id="PTHR36108">
    <property type="entry name" value="COLOSSIN-B-RELATED"/>
    <property type="match status" value="1"/>
</dbReference>
<gene>
    <name evidence="11" type="ORF">EsVE80_23860</name>
</gene>
<dbReference type="SUPFAM" id="SSF49478">
    <property type="entry name" value="Cna protein B-type domain"/>
    <property type="match status" value="6"/>
</dbReference>
<feature type="compositionally biased region" description="Low complexity" evidence="6">
    <location>
        <begin position="1109"/>
        <end position="1149"/>
    </location>
</feature>
<dbReference type="InterPro" id="IPR041033">
    <property type="entry name" value="SpaA_PFL_dom_1"/>
</dbReference>
<dbReference type="NCBIfam" id="TIGR01167">
    <property type="entry name" value="LPXTG_anchor"/>
    <property type="match status" value="1"/>
</dbReference>
<evidence type="ECO:0000256" key="4">
    <source>
        <dbReference type="ARBA" id="ARBA00022729"/>
    </source>
</evidence>
<evidence type="ECO:0000256" key="7">
    <source>
        <dbReference type="SAM" id="Phobius"/>
    </source>
</evidence>
<protein>
    <recommendedName>
        <fullName evidence="13">Gram-positive cocci surface proteins LPxTG domain-containing protein</fullName>
    </recommendedName>
</protein>
<feature type="domain" description="Gram-positive cocci surface proteins LPxTG" evidence="8">
    <location>
        <begin position="1147"/>
        <end position="1185"/>
    </location>
</feature>
<evidence type="ECO:0000313" key="12">
    <source>
        <dbReference type="Proteomes" id="UP000502998"/>
    </source>
</evidence>
<keyword evidence="7" id="KW-0472">Membrane</keyword>
<dbReference type="PANTHER" id="PTHR36108:SF13">
    <property type="entry name" value="COLOSSIN-B-RELATED"/>
    <property type="match status" value="1"/>
</dbReference>
<feature type="domain" description="Choice-of-anchor A" evidence="10">
    <location>
        <begin position="205"/>
        <end position="449"/>
    </location>
</feature>
<feature type="domain" description="SpaA-like prealbumin fold" evidence="9">
    <location>
        <begin position="1015"/>
        <end position="1094"/>
    </location>
</feature>
<dbReference type="RefSeq" id="WP_173103919.1">
    <property type="nucleotide sequence ID" value="NZ_AP022822.1"/>
</dbReference>
<dbReference type="KEGG" id="esg:EsVE80_23860"/>
<keyword evidence="4" id="KW-0732">Signal</keyword>
<sequence>MERKIEKLGKMLFVGILLFPIVLSVIFSHSVSAADKPLRLAFKPQPTKVLDQGELVVSTTNPEELELQVTPSTGFSLTQESVHSESVTYHYQANKVGEYVIAAVQSGEKEETEKVTVSITQATVQNSSSHETTGAKASTNPEIKNSQAQDSSVTRDTTADILKNTTESSSSLPIKKANDTGIVRGAVVRPLPTSDEDKLSNLWYYNAYLTGQHSANMADTEGAIAVKGDSVFPDDLQTFTYGASFREINTTIGDPIREDQFVNVLIGGKIDNRATSEWVKPVVENRTTNGKTQGWLVGRLSMNDWIYKNLGEWFSAVAYKTSDNVIDGAFSSLQMQQDQLTEKLDQLTNNLGAKVYQGSGIQLIESARDSRVLILKMDQATDPLEIKTLAIPAAYLQGDRYKQIIVTSSATKIIMNGTSIAGAFQQESGTYRELASKVSFYLPNAQSITNYLEDDGSYPDTSLPGITNNGADNYGKDNGKNYYHSFTIGSIIAPKATVVYHSGSINGYVFVKNLHQRDGMEIHNFYNPWLPEIEQEKQGEVLLQKEDSQNHTVLAGAEFGIRKKGATNFIAVKETNAQGNLTFSDLAYGDYEIIETKAPAGYALSTTIHSVVISEEKPTIHLTLENRKKTVARVKIQVHKVDADTHEALAGAVFGLRGLREHKFFKAETNTKGNAEFENLIPGYYELVELTSPSGYQVDRHPQIIYVGENQKKAVIEVSNKVQEIKKGSIQLTKIDSLTGEPLAGVKFGVREFGQRDFISKETDHNGNVKFTDLNAGAFYTVAELHSLPGYELTPHPLVIHVNEDGQMVNLGKWSNKKTTIKKGSLKILKSDQESGQPLQGAVFGVRALGQKEYMEQKTNSNGEAYFNELAQGIYEVRELQAPSGYNATNLVKKVSVGYDKETNVTVEKWTNHKTPLQLGSGKIIKTDENGVPLAGAEFAIRNEHQRDFNQHTKTNEQGEAYFDNLPFGKYDVIETKAPDGYQADGKLYHLFVSDKETDEQTITIINQKKGSSTGQVALEKRDEDTKEVMSGVVFALEKSDGTLLNTYKTDKNGRIFVKDLAFGRYQFVEKKTLPGYELDSTPLAFVITHENEAQVLFLQMSNKKEPTTESTTESPTESTTEPTIESSTTATDTTKTPISTTTTTSNSSNKNRYPHTGDQPNWYLRISGLGMIVAVAYLFYRKRR</sequence>
<evidence type="ECO:0000256" key="1">
    <source>
        <dbReference type="ARBA" id="ARBA00007257"/>
    </source>
</evidence>
<dbReference type="Proteomes" id="UP000502998">
    <property type="component" value="Chromosome"/>
</dbReference>
<feature type="domain" description="Choice-of-anchor A" evidence="10">
    <location>
        <begin position="488"/>
        <end position="524"/>
    </location>
</feature>
<evidence type="ECO:0000256" key="5">
    <source>
        <dbReference type="ARBA" id="ARBA00023088"/>
    </source>
</evidence>
<comment type="similarity">
    <text evidence="1">Belongs to the serine-aspartate repeat-containing protein (SDr) family.</text>
</comment>
<proteinExistence type="inferred from homology"/>
<feature type="region of interest" description="Disordered" evidence="6">
    <location>
        <begin position="124"/>
        <end position="156"/>
    </location>
</feature>
<feature type="transmembrane region" description="Helical" evidence="7">
    <location>
        <begin position="1163"/>
        <end position="1181"/>
    </location>
</feature>
<evidence type="ECO:0000256" key="2">
    <source>
        <dbReference type="ARBA" id="ARBA00022512"/>
    </source>
</evidence>
<dbReference type="InterPro" id="IPR019931">
    <property type="entry name" value="LPXTG_anchor"/>
</dbReference>
<dbReference type="AlphaFoldDB" id="A0A679IFF3"/>
<dbReference type="InterPro" id="IPR026588">
    <property type="entry name" value="Choice_anch_A"/>
</dbReference>
<keyword evidence="7" id="KW-0812">Transmembrane</keyword>
<evidence type="ECO:0000259" key="8">
    <source>
        <dbReference type="Pfam" id="PF00746"/>
    </source>
</evidence>
<feature type="domain" description="SpaA-like prealbumin fold" evidence="9">
    <location>
        <begin position="728"/>
        <end position="808"/>
    </location>
</feature>
<keyword evidence="12" id="KW-1185">Reference proteome</keyword>
<dbReference type="Pfam" id="PF17802">
    <property type="entry name" value="SpaA"/>
    <property type="match status" value="6"/>
</dbReference>
<evidence type="ECO:0000256" key="3">
    <source>
        <dbReference type="ARBA" id="ARBA00022525"/>
    </source>
</evidence>
<keyword evidence="5" id="KW-0572">Peptidoglycan-anchor</keyword>
<dbReference type="InterPro" id="IPR013783">
    <property type="entry name" value="Ig-like_fold"/>
</dbReference>